<feature type="region of interest" description="Disordered" evidence="1">
    <location>
        <begin position="36"/>
        <end position="125"/>
    </location>
</feature>
<proteinExistence type="predicted"/>
<sequence length="125" mass="13409">MAPREDMVVLSGVQDQSLQKGPASFKLQLCVPLAVDNKDESLSGESPKASKGEEDGEFPKDMSSEEPAVEVQVTTEAEAEPEVDGRQRQLLLGAGQPAVVGSEDHQQQPQQRGPHQRDRGAAAFS</sequence>
<organism evidence="2 3">
    <name type="scientific">Oryzias melastigma</name>
    <name type="common">Marine medaka</name>
    <dbReference type="NCBI Taxonomy" id="30732"/>
    <lineage>
        <taxon>Eukaryota</taxon>
        <taxon>Metazoa</taxon>
        <taxon>Chordata</taxon>
        <taxon>Craniata</taxon>
        <taxon>Vertebrata</taxon>
        <taxon>Euteleostomi</taxon>
        <taxon>Actinopterygii</taxon>
        <taxon>Neopterygii</taxon>
        <taxon>Teleostei</taxon>
        <taxon>Neoteleostei</taxon>
        <taxon>Acanthomorphata</taxon>
        <taxon>Ovalentaria</taxon>
        <taxon>Atherinomorphae</taxon>
        <taxon>Beloniformes</taxon>
        <taxon>Adrianichthyidae</taxon>
        <taxon>Oryziinae</taxon>
        <taxon>Oryzias</taxon>
    </lineage>
</organism>
<feature type="compositionally biased region" description="Basic and acidic residues" evidence="1">
    <location>
        <begin position="48"/>
        <end position="63"/>
    </location>
</feature>
<gene>
    <name evidence="2" type="ORF">FQA47_025287</name>
</gene>
<feature type="compositionally biased region" description="Low complexity" evidence="1">
    <location>
        <begin position="65"/>
        <end position="76"/>
    </location>
</feature>
<evidence type="ECO:0000256" key="1">
    <source>
        <dbReference type="SAM" id="MobiDB-lite"/>
    </source>
</evidence>
<comment type="caution">
    <text evidence="2">The sequence shown here is derived from an EMBL/GenBank/DDBJ whole genome shotgun (WGS) entry which is preliminary data.</text>
</comment>
<accession>A0A834FRR5</accession>
<protein>
    <submittedName>
        <fullName evidence="2">Uncharacterized protein</fullName>
    </submittedName>
</protein>
<name>A0A834FRR5_ORYME</name>
<evidence type="ECO:0000313" key="2">
    <source>
        <dbReference type="EMBL" id="KAF6739216.1"/>
    </source>
</evidence>
<dbReference type="AlphaFoldDB" id="A0A834FRR5"/>
<reference evidence="2" key="1">
    <citation type="journal article" name="BMC Genomics">
        <title>Long-read sequencing and de novo genome assembly of marine medaka (Oryzias melastigma).</title>
        <authorList>
            <person name="Liang P."/>
            <person name="Saqib H.S.A."/>
            <person name="Ni X."/>
            <person name="Shen Y."/>
        </authorList>
    </citation>
    <scope>NUCLEOTIDE SEQUENCE</scope>
    <source>
        <strain evidence="2">Bigg-433</strain>
    </source>
</reference>
<dbReference type="Proteomes" id="UP000646548">
    <property type="component" value="Unassembled WGS sequence"/>
</dbReference>
<feature type="compositionally biased region" description="Basic and acidic residues" evidence="1">
    <location>
        <begin position="115"/>
        <end position="125"/>
    </location>
</feature>
<dbReference type="EMBL" id="WKFB01000014">
    <property type="protein sequence ID" value="KAF6739216.1"/>
    <property type="molecule type" value="Genomic_DNA"/>
</dbReference>
<evidence type="ECO:0000313" key="3">
    <source>
        <dbReference type="Proteomes" id="UP000646548"/>
    </source>
</evidence>